<dbReference type="Proteomes" id="UP000190951">
    <property type="component" value="Chromosome"/>
</dbReference>
<dbReference type="KEGG" id="crw:CROST_033570"/>
<dbReference type="STRING" id="84029.CROST_41130"/>
<dbReference type="PROSITE" id="PS00041">
    <property type="entry name" value="HTH_ARAC_FAMILY_1"/>
    <property type="match status" value="1"/>
</dbReference>
<dbReference type="InterPro" id="IPR009057">
    <property type="entry name" value="Homeodomain-like_sf"/>
</dbReference>
<accession>A0A1S8KZY2</accession>
<gene>
    <name evidence="1" type="primary">rhaS_5</name>
    <name evidence="1" type="ORF">CROST_033570</name>
</gene>
<dbReference type="PANTHER" id="PTHR43280">
    <property type="entry name" value="ARAC-FAMILY TRANSCRIPTIONAL REGULATOR"/>
    <property type="match status" value="1"/>
</dbReference>
<dbReference type="InterPro" id="IPR018062">
    <property type="entry name" value="HTH_AraC-typ_CS"/>
</dbReference>
<evidence type="ECO:0000313" key="2">
    <source>
        <dbReference type="Proteomes" id="UP000190951"/>
    </source>
</evidence>
<proteinExistence type="predicted"/>
<dbReference type="Pfam" id="PF02311">
    <property type="entry name" value="AraC_binding"/>
    <property type="match status" value="1"/>
</dbReference>
<dbReference type="InterPro" id="IPR014710">
    <property type="entry name" value="RmlC-like_jellyroll"/>
</dbReference>
<dbReference type="AlphaFoldDB" id="A0A1S8KZY2"/>
<dbReference type="SUPFAM" id="SSF51182">
    <property type="entry name" value="RmlC-like cupins"/>
    <property type="match status" value="1"/>
</dbReference>
<dbReference type="PANTHER" id="PTHR43280:SF28">
    <property type="entry name" value="HTH-TYPE TRANSCRIPTIONAL ACTIVATOR RHAS"/>
    <property type="match status" value="1"/>
</dbReference>
<dbReference type="Pfam" id="PF12833">
    <property type="entry name" value="HTH_18"/>
    <property type="match status" value="1"/>
</dbReference>
<dbReference type="InterPro" id="IPR011051">
    <property type="entry name" value="RmlC_Cupin_sf"/>
</dbReference>
<dbReference type="PRINTS" id="PR00032">
    <property type="entry name" value="HTHARAC"/>
</dbReference>
<dbReference type="SUPFAM" id="SSF46689">
    <property type="entry name" value="Homeodomain-like"/>
    <property type="match status" value="1"/>
</dbReference>
<dbReference type="Gene3D" id="2.60.120.10">
    <property type="entry name" value="Jelly Rolls"/>
    <property type="match status" value="1"/>
</dbReference>
<dbReference type="PROSITE" id="PS01124">
    <property type="entry name" value="HTH_ARAC_FAMILY_2"/>
    <property type="match status" value="1"/>
</dbReference>
<dbReference type="InterPro" id="IPR020449">
    <property type="entry name" value="Tscrpt_reg_AraC-type_HTH"/>
</dbReference>
<dbReference type="InterPro" id="IPR018060">
    <property type="entry name" value="HTH_AraC"/>
</dbReference>
<dbReference type="Gene3D" id="1.10.10.60">
    <property type="entry name" value="Homeodomain-like"/>
    <property type="match status" value="2"/>
</dbReference>
<sequence>MPDMYITSGMVQAILTNSYLGSEKKRGFKEVVMEAYEKKDYVTTKPNLDKSMLWSRLPDNEFYKLLYELPIYMNPVITVNSDTEIEESDILPNDSDIFVFKHFNYLNDEMHFHNYFEISYVFRGSCEFLFEKEKKTLAEGELCIIAPMSFHNIIVENTSSIIISIAIKKSTFDSAFFTLLSQEDLLSHFFRTILYEKTEPNYILFHTNNSEDIKIIIKDLIMENYRGDIYYNNCSISWANILFSNILRNHSETIQFYNYDMNTDFSIILQYIKHNYRKLSLKSLAEHFHYSEAHLSTIIKKNLGLNFVALITELKMSDAKNYLSNTNLSIEKISEYVGYNSVDHFSRTFKKHYKKSPQQYRKSK</sequence>
<evidence type="ECO:0000313" key="1">
    <source>
        <dbReference type="EMBL" id="URZ12634.1"/>
    </source>
</evidence>
<keyword evidence="2" id="KW-1185">Reference proteome</keyword>
<name>A0A1S8KZY2_9CLOT</name>
<reference evidence="1 2" key="1">
    <citation type="submission" date="2022-04" db="EMBL/GenBank/DDBJ databases">
        <title>Genome sequence of C. roseum typestrain.</title>
        <authorList>
            <person name="Poehlein A."/>
            <person name="Schoch T."/>
            <person name="Duerre P."/>
            <person name="Daniel R."/>
        </authorList>
    </citation>
    <scope>NUCLEOTIDE SEQUENCE [LARGE SCALE GENOMIC DNA]</scope>
    <source>
        <strain evidence="1 2">DSM 7320</strain>
    </source>
</reference>
<dbReference type="GO" id="GO:0003700">
    <property type="term" value="F:DNA-binding transcription factor activity"/>
    <property type="evidence" value="ECO:0007669"/>
    <property type="project" value="InterPro"/>
</dbReference>
<protein>
    <submittedName>
        <fullName evidence="1">HTH-type transcriptional activator RhaS</fullName>
    </submittedName>
</protein>
<organism evidence="1 2">
    <name type="scientific">Clostridium felsineum</name>
    <dbReference type="NCBI Taxonomy" id="36839"/>
    <lineage>
        <taxon>Bacteria</taxon>
        <taxon>Bacillati</taxon>
        <taxon>Bacillota</taxon>
        <taxon>Clostridia</taxon>
        <taxon>Eubacteriales</taxon>
        <taxon>Clostridiaceae</taxon>
        <taxon>Clostridium</taxon>
    </lineage>
</organism>
<dbReference type="InterPro" id="IPR003313">
    <property type="entry name" value="AraC-bd"/>
</dbReference>
<dbReference type="EMBL" id="CP096983">
    <property type="protein sequence ID" value="URZ12634.1"/>
    <property type="molecule type" value="Genomic_DNA"/>
</dbReference>
<dbReference type="SMART" id="SM00342">
    <property type="entry name" value="HTH_ARAC"/>
    <property type="match status" value="1"/>
</dbReference>
<dbReference type="RefSeq" id="WP_077835518.1">
    <property type="nucleotide sequence ID" value="NZ_CP096983.1"/>
</dbReference>
<dbReference type="GO" id="GO:0043565">
    <property type="term" value="F:sequence-specific DNA binding"/>
    <property type="evidence" value="ECO:0007669"/>
    <property type="project" value="InterPro"/>
</dbReference>